<keyword evidence="1" id="KW-0433">Leucine-rich repeat</keyword>
<dbReference type="SMART" id="SM00369">
    <property type="entry name" value="LRR_TYP"/>
    <property type="match status" value="4"/>
</dbReference>
<sequence>QQLSLEGNRIEEIQPGAFGHLGSLTVLDLRANALVYLPDMVFQGLQALRWLRLSHNALHVLGSEAFAALPALRRLSLDHNELQALPGAGGLAKVSLAGNPLLCSCLLRPFHVWLARARVQAEGSCAAPPALRGRPL</sequence>
<dbReference type="AlphaFoldDB" id="A0A091HLB9"/>
<keyword evidence="2" id="KW-0677">Repeat</keyword>
<accession>A0A091HLB9</accession>
<protein>
    <submittedName>
        <fullName evidence="3">Chondroadherin-like</fullName>
    </submittedName>
</protein>
<feature type="non-terminal residue" evidence="3">
    <location>
        <position position="1"/>
    </location>
</feature>
<organism evidence="3 4">
    <name type="scientific">Calypte anna</name>
    <name type="common">Anna's hummingbird</name>
    <name type="synonym">Archilochus anna</name>
    <dbReference type="NCBI Taxonomy" id="9244"/>
    <lineage>
        <taxon>Eukaryota</taxon>
        <taxon>Metazoa</taxon>
        <taxon>Chordata</taxon>
        <taxon>Craniata</taxon>
        <taxon>Vertebrata</taxon>
        <taxon>Euteleostomi</taxon>
        <taxon>Archelosauria</taxon>
        <taxon>Archosauria</taxon>
        <taxon>Dinosauria</taxon>
        <taxon>Saurischia</taxon>
        <taxon>Theropoda</taxon>
        <taxon>Coelurosauria</taxon>
        <taxon>Aves</taxon>
        <taxon>Neognathae</taxon>
        <taxon>Neoaves</taxon>
        <taxon>Strisores</taxon>
        <taxon>Apodiformes</taxon>
        <taxon>Trochilidae</taxon>
        <taxon>Calypte</taxon>
    </lineage>
</organism>
<dbReference type="InterPro" id="IPR032675">
    <property type="entry name" value="LRR_dom_sf"/>
</dbReference>
<name>A0A091HLB9_CALAN</name>
<dbReference type="Proteomes" id="UP000054308">
    <property type="component" value="Unassembled WGS sequence"/>
</dbReference>
<evidence type="ECO:0000313" key="3">
    <source>
        <dbReference type="EMBL" id="KFO95994.1"/>
    </source>
</evidence>
<dbReference type="PANTHER" id="PTHR24366">
    <property type="entry name" value="IG(IMMUNOGLOBULIN) AND LRR(LEUCINE RICH REPEAT) DOMAINS"/>
    <property type="match status" value="1"/>
</dbReference>
<dbReference type="Pfam" id="PF13855">
    <property type="entry name" value="LRR_8"/>
    <property type="match status" value="1"/>
</dbReference>
<evidence type="ECO:0000313" key="4">
    <source>
        <dbReference type="Proteomes" id="UP000054308"/>
    </source>
</evidence>
<dbReference type="Gene3D" id="3.80.10.10">
    <property type="entry name" value="Ribonuclease Inhibitor"/>
    <property type="match status" value="1"/>
</dbReference>
<dbReference type="PANTHER" id="PTHR24366:SF96">
    <property type="entry name" value="LEUCINE RICH REPEAT CONTAINING 53"/>
    <property type="match status" value="1"/>
</dbReference>
<dbReference type="SUPFAM" id="SSF52058">
    <property type="entry name" value="L domain-like"/>
    <property type="match status" value="1"/>
</dbReference>
<dbReference type="InterPro" id="IPR001611">
    <property type="entry name" value="Leu-rich_rpt"/>
</dbReference>
<dbReference type="EMBL" id="KL217503">
    <property type="protein sequence ID" value="KFO95994.1"/>
    <property type="molecule type" value="Genomic_DNA"/>
</dbReference>
<keyword evidence="4" id="KW-1185">Reference proteome</keyword>
<dbReference type="InterPro" id="IPR003591">
    <property type="entry name" value="Leu-rich_rpt_typical-subtyp"/>
</dbReference>
<evidence type="ECO:0000256" key="2">
    <source>
        <dbReference type="ARBA" id="ARBA00022737"/>
    </source>
</evidence>
<feature type="non-terminal residue" evidence="3">
    <location>
        <position position="136"/>
    </location>
</feature>
<gene>
    <name evidence="3" type="ORF">N300_11578</name>
</gene>
<dbReference type="STRING" id="9244.A0A091HLB9"/>
<reference evidence="3 4" key="1">
    <citation type="submission" date="2014-04" db="EMBL/GenBank/DDBJ databases">
        <title>Genome evolution of avian class.</title>
        <authorList>
            <person name="Zhang G."/>
            <person name="Li C."/>
        </authorList>
    </citation>
    <scope>NUCLEOTIDE SEQUENCE [LARGE SCALE GENOMIC DNA]</scope>
    <source>
        <strain evidence="3">BGI_N300</strain>
    </source>
</reference>
<proteinExistence type="predicted"/>
<evidence type="ECO:0000256" key="1">
    <source>
        <dbReference type="ARBA" id="ARBA00022614"/>
    </source>
</evidence>